<dbReference type="GO" id="GO:0004844">
    <property type="term" value="F:uracil DNA N-glycosylase activity"/>
    <property type="evidence" value="ECO:0007669"/>
    <property type="project" value="UniProtKB-UniRule"/>
</dbReference>
<dbReference type="FunFam" id="3.40.470.10:FF:000001">
    <property type="entry name" value="Uracil-DNA glycosylase"/>
    <property type="match status" value="1"/>
</dbReference>
<dbReference type="NCBIfam" id="TIGR00628">
    <property type="entry name" value="ung"/>
    <property type="match status" value="1"/>
</dbReference>
<dbReference type="GO" id="GO:0005634">
    <property type="term" value="C:nucleus"/>
    <property type="evidence" value="ECO:0007669"/>
    <property type="project" value="UniProtKB-SubCell"/>
</dbReference>
<dbReference type="PANTHER" id="PTHR11264">
    <property type="entry name" value="URACIL-DNA GLYCOSYLASE"/>
    <property type="match status" value="1"/>
</dbReference>
<dbReference type="SMART" id="SM00987">
    <property type="entry name" value="UreE_C"/>
    <property type="match status" value="1"/>
</dbReference>
<evidence type="ECO:0000256" key="8">
    <source>
        <dbReference type="PROSITE-ProRule" id="PRU10072"/>
    </source>
</evidence>
<reference evidence="12" key="1">
    <citation type="submission" date="2016-01" db="EMBL/GenBank/DDBJ databases">
        <title>Reference transcriptome for the parasite Schistocephalus solidus: insights into the molecular evolution of parasitism.</title>
        <authorList>
            <person name="Hebert F.O."/>
            <person name="Grambauer S."/>
            <person name="Barber I."/>
            <person name="Landry C.R."/>
            <person name="Aubin-Horth N."/>
        </authorList>
    </citation>
    <scope>NUCLEOTIDE SEQUENCE</scope>
</reference>
<dbReference type="Gene3D" id="3.40.470.10">
    <property type="entry name" value="Uracil-DNA glycosylase-like domain"/>
    <property type="match status" value="1"/>
</dbReference>
<dbReference type="InterPro" id="IPR036895">
    <property type="entry name" value="Uracil-DNA_glycosylase-like_sf"/>
</dbReference>
<comment type="similarity">
    <text evidence="2 7 9">Belongs to the uracil-DNA glycosylase (UDG) superfamily. UNG family.</text>
</comment>
<dbReference type="EMBL" id="GEEE01019340">
    <property type="protein sequence ID" value="JAP43885.1"/>
    <property type="molecule type" value="Transcribed_RNA"/>
</dbReference>
<dbReference type="InterPro" id="IPR018085">
    <property type="entry name" value="Ura-DNA_Glyclase_AS"/>
</dbReference>
<evidence type="ECO:0000256" key="9">
    <source>
        <dbReference type="RuleBase" id="RU003780"/>
    </source>
</evidence>
<dbReference type="PROSITE" id="PS00130">
    <property type="entry name" value="U_DNA_GLYCOSYLASE"/>
    <property type="match status" value="1"/>
</dbReference>
<evidence type="ECO:0000313" key="12">
    <source>
        <dbReference type="EMBL" id="JAP43885.1"/>
    </source>
</evidence>
<comment type="function">
    <text evidence="7 9">Excises uracil residues from the DNA which can arise as a result of misincorporation of dUMP residues by DNA polymerase or due to deamination of cytosine.</text>
</comment>
<protein>
    <recommendedName>
        <fullName evidence="3 7">Uracil-DNA glycosylase</fullName>
        <shortName evidence="7">UDG</shortName>
        <ecNumber evidence="3 7">3.2.2.27</ecNumber>
    </recommendedName>
</protein>
<evidence type="ECO:0000256" key="4">
    <source>
        <dbReference type="ARBA" id="ARBA00022763"/>
    </source>
</evidence>
<feature type="region of interest" description="Disordered" evidence="10">
    <location>
        <begin position="54"/>
        <end position="90"/>
    </location>
</feature>
<keyword evidence="7" id="KW-0539">Nucleus</keyword>
<accession>A0A0X3NWF9</accession>
<feature type="domain" description="Uracil-DNA glycosylase-like" evidence="11">
    <location>
        <begin position="161"/>
        <end position="331"/>
    </location>
</feature>
<keyword evidence="6 7" id="KW-0234">DNA repair</keyword>
<evidence type="ECO:0000256" key="1">
    <source>
        <dbReference type="ARBA" id="ARBA00001400"/>
    </source>
</evidence>
<comment type="catalytic activity">
    <reaction evidence="1 7 9">
        <text>Hydrolyzes single-stranded DNA or mismatched double-stranded DNA and polynucleotides, releasing free uracil.</text>
        <dbReference type="EC" id="3.2.2.27"/>
    </reaction>
</comment>
<dbReference type="GO" id="GO:0097510">
    <property type="term" value="P:base-excision repair, AP site formation via deaminated base removal"/>
    <property type="evidence" value="ECO:0007669"/>
    <property type="project" value="TreeGrafter"/>
</dbReference>
<dbReference type="Pfam" id="PF03167">
    <property type="entry name" value="UDG"/>
    <property type="match status" value="1"/>
</dbReference>
<dbReference type="HAMAP" id="MF_00148">
    <property type="entry name" value="UDG"/>
    <property type="match status" value="1"/>
</dbReference>
<evidence type="ECO:0000256" key="10">
    <source>
        <dbReference type="SAM" id="MobiDB-lite"/>
    </source>
</evidence>
<gene>
    <name evidence="12" type="primary">UNG</name>
    <name evidence="12" type="ORF">TR136318</name>
</gene>
<dbReference type="AlphaFoldDB" id="A0A0X3NWF9"/>
<dbReference type="SUPFAM" id="SSF52141">
    <property type="entry name" value="Uracil-DNA glycosylase-like"/>
    <property type="match status" value="1"/>
</dbReference>
<dbReference type="NCBIfam" id="NF003589">
    <property type="entry name" value="PRK05254.1-2"/>
    <property type="match status" value="1"/>
</dbReference>
<dbReference type="NCBIfam" id="NF003592">
    <property type="entry name" value="PRK05254.1-5"/>
    <property type="match status" value="1"/>
</dbReference>
<keyword evidence="7" id="KW-0496">Mitochondrion</keyword>
<dbReference type="SMART" id="SM00986">
    <property type="entry name" value="UDG"/>
    <property type="match status" value="1"/>
</dbReference>
<sequence>MMPRLKQISPQAVVHDLTSETMSRVPFKNVTQSLLQDFFIPTPKTSATGAMKRVLTPNTPAPADGASCSKVPRLDSGDQVANDDPSKDDENIKHRQSVAQMLLKLPSPCKALIHGLDADWLFHLSNVVQDAKFSLLAEFIEKERKAVTVYPPPDQVFSWSKLTKPKAVRVVILGQDPYHGPNQAHGLAFSVQRPQPPPPSLINMFKEIASDCAEQLASTEPPRQWPPKHGDLTNWANQGVLLLNAVLTVRRGQPNSHKDRGWEQLTNAVVRTLNKEGMNLVFLLWGANAQAQASQIDAKRHLILRAPHPSPLSASRGFFGCRHFSQTNEYLCRHKKAPIDWTNL</sequence>
<evidence type="ECO:0000256" key="7">
    <source>
        <dbReference type="HAMAP-Rule" id="MF_03166"/>
    </source>
</evidence>
<evidence type="ECO:0000259" key="11">
    <source>
        <dbReference type="SMART" id="SM00986"/>
    </source>
</evidence>
<dbReference type="EC" id="3.2.2.27" evidence="3 7"/>
<organism evidence="12">
    <name type="scientific">Schistocephalus solidus</name>
    <name type="common">Tapeworm</name>
    <dbReference type="NCBI Taxonomy" id="70667"/>
    <lineage>
        <taxon>Eukaryota</taxon>
        <taxon>Metazoa</taxon>
        <taxon>Spiralia</taxon>
        <taxon>Lophotrochozoa</taxon>
        <taxon>Platyhelminthes</taxon>
        <taxon>Cestoda</taxon>
        <taxon>Eucestoda</taxon>
        <taxon>Diphyllobothriidea</taxon>
        <taxon>Diphyllobothriidae</taxon>
        <taxon>Schistocephalus</taxon>
    </lineage>
</organism>
<dbReference type="InterPro" id="IPR005122">
    <property type="entry name" value="Uracil-DNA_glycosylase-like"/>
</dbReference>
<comment type="subcellular location">
    <subcellularLocation>
        <location evidence="7">Mitochondrion</location>
    </subcellularLocation>
    <subcellularLocation>
        <location evidence="7">Nucleus</location>
    </subcellularLocation>
</comment>
<keyword evidence="4 7" id="KW-0227">DNA damage</keyword>
<dbReference type="NCBIfam" id="NF003588">
    <property type="entry name" value="PRK05254.1-1"/>
    <property type="match status" value="1"/>
</dbReference>
<dbReference type="PANTHER" id="PTHR11264:SF0">
    <property type="entry name" value="URACIL-DNA GLYCOSYLASE"/>
    <property type="match status" value="1"/>
</dbReference>
<proteinExistence type="inferred from homology"/>
<dbReference type="InterPro" id="IPR002043">
    <property type="entry name" value="UDG_fam1"/>
</dbReference>
<evidence type="ECO:0000256" key="3">
    <source>
        <dbReference type="ARBA" id="ARBA00012030"/>
    </source>
</evidence>
<name>A0A0X3NWF9_SCHSO</name>
<dbReference type="NCBIfam" id="NF003591">
    <property type="entry name" value="PRK05254.1-4"/>
    <property type="match status" value="1"/>
</dbReference>
<feature type="active site" description="Proton acceptor" evidence="7 8">
    <location>
        <position position="176"/>
    </location>
</feature>
<evidence type="ECO:0000256" key="6">
    <source>
        <dbReference type="ARBA" id="ARBA00023204"/>
    </source>
</evidence>
<dbReference type="CDD" id="cd10027">
    <property type="entry name" value="UDG-F1-like"/>
    <property type="match status" value="1"/>
</dbReference>
<keyword evidence="5 7" id="KW-0378">Hydrolase</keyword>
<dbReference type="GO" id="GO:0005739">
    <property type="term" value="C:mitochondrion"/>
    <property type="evidence" value="ECO:0007669"/>
    <property type="project" value="UniProtKB-SubCell"/>
</dbReference>
<evidence type="ECO:0000256" key="2">
    <source>
        <dbReference type="ARBA" id="ARBA00008184"/>
    </source>
</evidence>
<evidence type="ECO:0000256" key="5">
    <source>
        <dbReference type="ARBA" id="ARBA00022801"/>
    </source>
</evidence>